<gene>
    <name evidence="1" type="ORF">PCC6912_20920</name>
</gene>
<dbReference type="EMBL" id="RSCJ01000006">
    <property type="protein sequence ID" value="RUR83849.1"/>
    <property type="molecule type" value="Genomic_DNA"/>
</dbReference>
<organism evidence="1 2">
    <name type="scientific">Chlorogloeopsis fritschii PCC 6912</name>
    <dbReference type="NCBI Taxonomy" id="211165"/>
    <lineage>
        <taxon>Bacteria</taxon>
        <taxon>Bacillati</taxon>
        <taxon>Cyanobacteriota</taxon>
        <taxon>Cyanophyceae</taxon>
        <taxon>Nostocales</taxon>
        <taxon>Chlorogloeopsidaceae</taxon>
        <taxon>Chlorogloeopsis</taxon>
    </lineage>
</organism>
<dbReference type="OrthoDB" id="495621at2"/>
<proteinExistence type="predicted"/>
<protein>
    <submittedName>
        <fullName evidence="1">Uncharacterized protein</fullName>
    </submittedName>
</protein>
<sequence length="64" mass="7441">MATKTKKLAQVNEFTMGIYILPSYEESKLKQVYYALQEVCGESCEAKTGKKWKKAEWDEFKAKL</sequence>
<keyword evidence="2" id="KW-1185">Reference proteome</keyword>
<reference evidence="1 2" key="1">
    <citation type="journal article" date="2019" name="Genome Biol. Evol.">
        <title>Day and night: Metabolic profiles and evolutionary relationships of six axenic non-marine cyanobacteria.</title>
        <authorList>
            <person name="Will S.E."/>
            <person name="Henke P."/>
            <person name="Boedeker C."/>
            <person name="Huang S."/>
            <person name="Brinkmann H."/>
            <person name="Rohde M."/>
            <person name="Jarek M."/>
            <person name="Friedl T."/>
            <person name="Seufert S."/>
            <person name="Schumacher M."/>
            <person name="Overmann J."/>
            <person name="Neumann-Schaal M."/>
            <person name="Petersen J."/>
        </authorList>
    </citation>
    <scope>NUCLEOTIDE SEQUENCE [LARGE SCALE GENOMIC DNA]</scope>
    <source>
        <strain evidence="1 2">PCC 6912</strain>
    </source>
</reference>
<evidence type="ECO:0000313" key="1">
    <source>
        <dbReference type="EMBL" id="RUR83849.1"/>
    </source>
</evidence>
<name>A0A3S0XYG9_CHLFR</name>
<accession>A0A3S0XYG9</accession>
<dbReference type="RefSeq" id="WP_016877456.1">
    <property type="nucleotide sequence ID" value="NZ_AJLN01000015.1"/>
</dbReference>
<evidence type="ECO:0000313" key="2">
    <source>
        <dbReference type="Proteomes" id="UP000268857"/>
    </source>
</evidence>
<dbReference type="Proteomes" id="UP000268857">
    <property type="component" value="Unassembled WGS sequence"/>
</dbReference>
<dbReference type="AlphaFoldDB" id="A0A3S0XYG9"/>
<comment type="caution">
    <text evidence="1">The sequence shown here is derived from an EMBL/GenBank/DDBJ whole genome shotgun (WGS) entry which is preliminary data.</text>
</comment>